<evidence type="ECO:0000256" key="4">
    <source>
        <dbReference type="ARBA" id="ARBA00023163"/>
    </source>
</evidence>
<dbReference type="SUPFAM" id="SSF48498">
    <property type="entry name" value="Tetracyclin repressor-like, C-terminal domain"/>
    <property type="match status" value="1"/>
</dbReference>
<evidence type="ECO:0000313" key="8">
    <source>
        <dbReference type="Proteomes" id="UP000077143"/>
    </source>
</evidence>
<dbReference type="InterPro" id="IPR036271">
    <property type="entry name" value="Tet_transcr_reg_TetR-rel_C_sf"/>
</dbReference>
<dbReference type="EMBL" id="CP015596">
    <property type="protein sequence ID" value="ANE80784.1"/>
    <property type="molecule type" value="Genomic_DNA"/>
</dbReference>
<dbReference type="PRINTS" id="PR00455">
    <property type="entry name" value="HTHTETR"/>
</dbReference>
<dbReference type="STRING" id="1682113.A7U43_17085"/>
<dbReference type="GO" id="GO:0045892">
    <property type="term" value="P:negative regulation of DNA-templated transcription"/>
    <property type="evidence" value="ECO:0007669"/>
    <property type="project" value="InterPro"/>
</dbReference>
<dbReference type="GO" id="GO:0003700">
    <property type="term" value="F:DNA-binding transcription factor activity"/>
    <property type="evidence" value="ECO:0007669"/>
    <property type="project" value="TreeGrafter"/>
</dbReference>
<dbReference type="InterPro" id="IPR050109">
    <property type="entry name" value="HTH-type_TetR-like_transc_reg"/>
</dbReference>
<evidence type="ECO:0000313" key="7">
    <source>
        <dbReference type="EMBL" id="ANE80784.1"/>
    </source>
</evidence>
<dbReference type="PRINTS" id="PR00400">
    <property type="entry name" value="TETREPRESSOR"/>
</dbReference>
<dbReference type="PROSITE" id="PS01081">
    <property type="entry name" value="HTH_TETR_1"/>
    <property type="match status" value="1"/>
</dbReference>
<feature type="domain" description="HTH tetR-type" evidence="6">
    <location>
        <begin position="2"/>
        <end position="62"/>
    </location>
</feature>
<dbReference type="KEGG" id="madi:A7U43_17085"/>
<reference evidence="7 8" key="1">
    <citation type="submission" date="2016-05" db="EMBL/GenBank/DDBJ databases">
        <title>Complete genome sequence of a phthalic acid esters degrading Mycobacterium sp. YC-RL4.</title>
        <authorList>
            <person name="Ren L."/>
            <person name="Fan S."/>
            <person name="Ruth N."/>
            <person name="Jia Y."/>
            <person name="Wang J."/>
            <person name="Qiao C."/>
        </authorList>
    </citation>
    <scope>NUCLEOTIDE SEQUENCE [LARGE SCALE GENOMIC DNA]</scope>
    <source>
        <strain evidence="7 8">YC-RL4</strain>
    </source>
</reference>
<evidence type="ECO:0000259" key="6">
    <source>
        <dbReference type="PROSITE" id="PS50977"/>
    </source>
</evidence>
<keyword evidence="8" id="KW-1185">Reference proteome</keyword>
<dbReference type="AlphaFoldDB" id="A0A172UPV2"/>
<evidence type="ECO:0000256" key="2">
    <source>
        <dbReference type="ARBA" id="ARBA00023015"/>
    </source>
</evidence>
<dbReference type="InterPro" id="IPR003012">
    <property type="entry name" value="Tet_transcr_reg_TetR"/>
</dbReference>
<dbReference type="SUPFAM" id="SSF46689">
    <property type="entry name" value="Homeodomain-like"/>
    <property type="match status" value="1"/>
</dbReference>
<proteinExistence type="predicted"/>
<dbReference type="InterPro" id="IPR009057">
    <property type="entry name" value="Homeodomain-like_sf"/>
</dbReference>
<dbReference type="Gene3D" id="1.10.10.60">
    <property type="entry name" value="Homeodomain-like"/>
    <property type="match status" value="1"/>
</dbReference>
<protein>
    <submittedName>
        <fullName evidence="7">TetR family transcriptional regulator</fullName>
    </submittedName>
</protein>
<keyword evidence="4" id="KW-0804">Transcription</keyword>
<dbReference type="OrthoDB" id="329481at2"/>
<feature type="DNA-binding region" description="H-T-H motif" evidence="5">
    <location>
        <begin position="25"/>
        <end position="44"/>
    </location>
</feature>
<dbReference type="RefSeq" id="WP_067997618.1">
    <property type="nucleotide sequence ID" value="NZ_CP015596.1"/>
</dbReference>
<gene>
    <name evidence="7" type="ORF">A7U43_17085</name>
</gene>
<dbReference type="InterPro" id="IPR023772">
    <property type="entry name" value="DNA-bd_HTH_TetR-type_CS"/>
</dbReference>
<dbReference type="PROSITE" id="PS50977">
    <property type="entry name" value="HTH_TETR_2"/>
    <property type="match status" value="1"/>
</dbReference>
<accession>A0A172UPV2</accession>
<dbReference type="PANTHER" id="PTHR30055">
    <property type="entry name" value="HTH-TYPE TRANSCRIPTIONAL REGULATOR RUTR"/>
    <property type="match status" value="1"/>
</dbReference>
<evidence type="ECO:0000256" key="3">
    <source>
        <dbReference type="ARBA" id="ARBA00023125"/>
    </source>
</evidence>
<name>A0A172UPV2_9MYCO</name>
<dbReference type="InterPro" id="IPR004111">
    <property type="entry name" value="Repressor_TetR_C"/>
</dbReference>
<evidence type="ECO:0000256" key="5">
    <source>
        <dbReference type="PROSITE-ProRule" id="PRU00335"/>
    </source>
</evidence>
<dbReference type="InterPro" id="IPR001647">
    <property type="entry name" value="HTH_TetR"/>
</dbReference>
<dbReference type="Pfam" id="PF00440">
    <property type="entry name" value="TetR_N"/>
    <property type="match status" value="1"/>
</dbReference>
<dbReference type="GO" id="GO:0046677">
    <property type="term" value="P:response to antibiotic"/>
    <property type="evidence" value="ECO:0007669"/>
    <property type="project" value="InterPro"/>
</dbReference>
<sequence length="206" mass="22033">MQLHKRDLVDAATAILDNFGIADLTMRRLARELGVSPGALYWHFANKQELLGAVADRILAPAARSGQSTDHWRDRVGADCHRLRDALLSHTDGAELVSASFAAGQSEAMTHVVARLAEAAAQSGVDAAHAELAARTVVYYVLGFTVDEQSRLQWDAAGADLPESQSALAEDVGQRFAFGLTLLIDGMAVHRDAANRGQPDTEIGCS</sequence>
<dbReference type="Gene3D" id="1.10.357.10">
    <property type="entry name" value="Tetracycline Repressor, domain 2"/>
    <property type="match status" value="1"/>
</dbReference>
<evidence type="ECO:0000256" key="1">
    <source>
        <dbReference type="ARBA" id="ARBA00022491"/>
    </source>
</evidence>
<dbReference type="GO" id="GO:0000976">
    <property type="term" value="F:transcription cis-regulatory region binding"/>
    <property type="evidence" value="ECO:0007669"/>
    <property type="project" value="TreeGrafter"/>
</dbReference>
<dbReference type="Proteomes" id="UP000077143">
    <property type="component" value="Chromosome"/>
</dbReference>
<organism evidence="7 8">
    <name type="scientific">Mycobacterium adipatum</name>
    <dbReference type="NCBI Taxonomy" id="1682113"/>
    <lineage>
        <taxon>Bacteria</taxon>
        <taxon>Bacillati</taxon>
        <taxon>Actinomycetota</taxon>
        <taxon>Actinomycetes</taxon>
        <taxon>Mycobacteriales</taxon>
        <taxon>Mycobacteriaceae</taxon>
        <taxon>Mycobacterium</taxon>
    </lineage>
</organism>
<dbReference type="Pfam" id="PF02909">
    <property type="entry name" value="TetR_C_1"/>
    <property type="match status" value="1"/>
</dbReference>
<keyword evidence="1" id="KW-0678">Repressor</keyword>
<keyword evidence="3 5" id="KW-0238">DNA-binding</keyword>
<dbReference type="PANTHER" id="PTHR30055:SF151">
    <property type="entry name" value="TRANSCRIPTIONAL REGULATORY PROTEIN"/>
    <property type="match status" value="1"/>
</dbReference>
<keyword evidence="2" id="KW-0805">Transcription regulation</keyword>